<keyword evidence="4 10" id="KW-1133">Transmembrane helix</keyword>
<evidence type="ECO:0000256" key="1">
    <source>
        <dbReference type="ARBA" id="ARBA00004141"/>
    </source>
</evidence>
<evidence type="ECO:0000313" key="12">
    <source>
        <dbReference type="EMBL" id="OJI98426.1"/>
    </source>
</evidence>
<proteinExistence type="inferred from homology"/>
<sequence>MGLIRTIALVILGFSSFVFVVLFGRLPFFRKTPIGFVYRFVWIHVPNGISYLDSRLFGGRVLGVWNRAGSYVLYENHPLVLVFFTAILASGELIFIPSAWPRVSVIHRLCIPVAIGLPYYFLYASVVTKSFITADNHAEEMGRYPYDKAIFHPGHTCETCLFLKPARSKHCSFCKGCVSRQDHHCVWLTNCVGLNNYRYFLSLLLSLSVMLTYGALLGYSLLSQTLDDLVPPNSPARARKQSWPTFFNICAGIIAYDTRIGAVTMLMFMTAPLAAAFLVYHTYLIWAGMTTNESAKWSDWKDDVADGMAFKFIGGHKRSESSCPDSPEAEFSWPVSSDQILVLTEGEPPKEGHSVHRSSNYIMQPDDPDAAVDQRFVQIKDMKEIDNIYDLGFWNNLCHVFQARSAQKSHRR</sequence>
<keyword evidence="2 10" id="KW-0808">Transferase</keyword>
<keyword evidence="5 10" id="KW-0472">Membrane</keyword>
<keyword evidence="8 10" id="KW-0012">Acyltransferase</keyword>
<evidence type="ECO:0000259" key="11">
    <source>
        <dbReference type="Pfam" id="PF01529"/>
    </source>
</evidence>
<evidence type="ECO:0000256" key="4">
    <source>
        <dbReference type="ARBA" id="ARBA00022989"/>
    </source>
</evidence>
<accession>A0A1L9PAA2</accession>
<dbReference type="VEuPathDB" id="FungiDB:ASPVEDRAFT_457723"/>
<comment type="domain">
    <text evidence="10">The DHHC domain is required for palmitoyltransferase activity.</text>
</comment>
<dbReference type="RefSeq" id="XP_040664189.1">
    <property type="nucleotide sequence ID" value="XM_040813388.1"/>
</dbReference>
<dbReference type="EMBL" id="KV878126">
    <property type="protein sequence ID" value="OJI98426.1"/>
    <property type="molecule type" value="Genomic_DNA"/>
</dbReference>
<dbReference type="InterPro" id="IPR001594">
    <property type="entry name" value="Palmitoyltrfase_DHHC"/>
</dbReference>
<evidence type="ECO:0000256" key="9">
    <source>
        <dbReference type="ARBA" id="ARBA00048048"/>
    </source>
</evidence>
<gene>
    <name evidence="12" type="ORF">ASPVEDRAFT_457723</name>
</gene>
<comment type="similarity">
    <text evidence="10">Belongs to the DHHC palmitoyltransferase family.</text>
</comment>
<dbReference type="InterPro" id="IPR039859">
    <property type="entry name" value="PFA4/ZDH16/20/ERF2-like"/>
</dbReference>
<feature type="transmembrane region" description="Helical" evidence="10">
    <location>
        <begin position="79"/>
        <end position="100"/>
    </location>
</feature>
<dbReference type="GO" id="GO:0005794">
    <property type="term" value="C:Golgi apparatus"/>
    <property type="evidence" value="ECO:0007669"/>
    <property type="project" value="TreeGrafter"/>
</dbReference>
<dbReference type="Pfam" id="PF01529">
    <property type="entry name" value="DHHC"/>
    <property type="match status" value="1"/>
</dbReference>
<evidence type="ECO:0000256" key="5">
    <source>
        <dbReference type="ARBA" id="ARBA00023136"/>
    </source>
</evidence>
<keyword evidence="6" id="KW-0564">Palmitate</keyword>
<dbReference type="PROSITE" id="PS50216">
    <property type="entry name" value="DHHC"/>
    <property type="match status" value="1"/>
</dbReference>
<feature type="domain" description="Palmitoyltransferase DHHC" evidence="11">
    <location>
        <begin position="152"/>
        <end position="297"/>
    </location>
</feature>
<name>A0A1L9PAA2_ASPVE</name>
<reference evidence="13" key="1">
    <citation type="journal article" date="2017" name="Genome Biol.">
        <title>Comparative genomics reveals high biological diversity and specific adaptations in the industrially and medically important fungal genus Aspergillus.</title>
        <authorList>
            <person name="de Vries R.P."/>
            <person name="Riley R."/>
            <person name="Wiebenga A."/>
            <person name="Aguilar-Osorio G."/>
            <person name="Amillis S."/>
            <person name="Uchima C.A."/>
            <person name="Anderluh G."/>
            <person name="Asadollahi M."/>
            <person name="Askin M."/>
            <person name="Barry K."/>
            <person name="Battaglia E."/>
            <person name="Bayram O."/>
            <person name="Benocci T."/>
            <person name="Braus-Stromeyer S.A."/>
            <person name="Caldana C."/>
            <person name="Canovas D."/>
            <person name="Cerqueira G.C."/>
            <person name="Chen F."/>
            <person name="Chen W."/>
            <person name="Choi C."/>
            <person name="Clum A."/>
            <person name="Dos Santos R.A."/>
            <person name="Damasio A.R."/>
            <person name="Diallinas G."/>
            <person name="Emri T."/>
            <person name="Fekete E."/>
            <person name="Flipphi M."/>
            <person name="Freyberg S."/>
            <person name="Gallo A."/>
            <person name="Gournas C."/>
            <person name="Habgood R."/>
            <person name="Hainaut M."/>
            <person name="Harispe M.L."/>
            <person name="Henrissat B."/>
            <person name="Hilden K.S."/>
            <person name="Hope R."/>
            <person name="Hossain A."/>
            <person name="Karabika E."/>
            <person name="Karaffa L."/>
            <person name="Karanyi Z."/>
            <person name="Krasevec N."/>
            <person name="Kuo A."/>
            <person name="Kusch H."/>
            <person name="LaButti K."/>
            <person name="Lagendijk E.L."/>
            <person name="Lapidus A."/>
            <person name="Levasseur A."/>
            <person name="Lindquist E."/>
            <person name="Lipzen A."/>
            <person name="Logrieco A.F."/>
            <person name="MacCabe A."/>
            <person name="Maekelae M.R."/>
            <person name="Malavazi I."/>
            <person name="Melin P."/>
            <person name="Meyer V."/>
            <person name="Mielnichuk N."/>
            <person name="Miskei M."/>
            <person name="Molnar A.P."/>
            <person name="Mule G."/>
            <person name="Ngan C.Y."/>
            <person name="Orejas M."/>
            <person name="Orosz E."/>
            <person name="Ouedraogo J.P."/>
            <person name="Overkamp K.M."/>
            <person name="Park H.-S."/>
            <person name="Perrone G."/>
            <person name="Piumi F."/>
            <person name="Punt P.J."/>
            <person name="Ram A.F."/>
            <person name="Ramon A."/>
            <person name="Rauscher S."/>
            <person name="Record E."/>
            <person name="Riano-Pachon D.M."/>
            <person name="Robert V."/>
            <person name="Roehrig J."/>
            <person name="Ruller R."/>
            <person name="Salamov A."/>
            <person name="Salih N.S."/>
            <person name="Samson R.A."/>
            <person name="Sandor E."/>
            <person name="Sanguinetti M."/>
            <person name="Schuetze T."/>
            <person name="Sepcic K."/>
            <person name="Shelest E."/>
            <person name="Sherlock G."/>
            <person name="Sophianopoulou V."/>
            <person name="Squina F.M."/>
            <person name="Sun H."/>
            <person name="Susca A."/>
            <person name="Todd R.B."/>
            <person name="Tsang A."/>
            <person name="Unkles S.E."/>
            <person name="van de Wiele N."/>
            <person name="van Rossen-Uffink D."/>
            <person name="Oliveira J.V."/>
            <person name="Vesth T.C."/>
            <person name="Visser J."/>
            <person name="Yu J.-H."/>
            <person name="Zhou M."/>
            <person name="Andersen M.R."/>
            <person name="Archer D.B."/>
            <person name="Baker S.E."/>
            <person name="Benoit I."/>
            <person name="Brakhage A.A."/>
            <person name="Braus G.H."/>
            <person name="Fischer R."/>
            <person name="Frisvad J.C."/>
            <person name="Goldman G.H."/>
            <person name="Houbraken J."/>
            <person name="Oakley B."/>
            <person name="Pocsi I."/>
            <person name="Scazzocchio C."/>
            <person name="Seiboth B."/>
            <person name="vanKuyk P.A."/>
            <person name="Wortman J."/>
            <person name="Dyer P.S."/>
            <person name="Grigoriev I.V."/>
        </authorList>
    </citation>
    <scope>NUCLEOTIDE SEQUENCE [LARGE SCALE GENOMIC DNA]</scope>
    <source>
        <strain evidence="13">CBS 583.65</strain>
    </source>
</reference>
<feature type="transmembrane region" description="Helical" evidence="10">
    <location>
        <begin position="265"/>
        <end position="286"/>
    </location>
</feature>
<evidence type="ECO:0000256" key="10">
    <source>
        <dbReference type="RuleBase" id="RU079119"/>
    </source>
</evidence>
<evidence type="ECO:0000256" key="2">
    <source>
        <dbReference type="ARBA" id="ARBA00022679"/>
    </source>
</evidence>
<dbReference type="GeneID" id="63728899"/>
<dbReference type="GO" id="GO:0005783">
    <property type="term" value="C:endoplasmic reticulum"/>
    <property type="evidence" value="ECO:0007669"/>
    <property type="project" value="TreeGrafter"/>
</dbReference>
<feature type="transmembrane region" description="Helical" evidence="10">
    <location>
        <begin position="199"/>
        <end position="222"/>
    </location>
</feature>
<evidence type="ECO:0000313" key="13">
    <source>
        <dbReference type="Proteomes" id="UP000184073"/>
    </source>
</evidence>
<feature type="transmembrane region" description="Helical" evidence="10">
    <location>
        <begin position="106"/>
        <end position="123"/>
    </location>
</feature>
<keyword evidence="3 10" id="KW-0812">Transmembrane</keyword>
<evidence type="ECO:0000256" key="7">
    <source>
        <dbReference type="ARBA" id="ARBA00023288"/>
    </source>
</evidence>
<evidence type="ECO:0000256" key="8">
    <source>
        <dbReference type="ARBA" id="ARBA00023315"/>
    </source>
</evidence>
<dbReference type="Proteomes" id="UP000184073">
    <property type="component" value="Unassembled WGS sequence"/>
</dbReference>
<dbReference type="PANTHER" id="PTHR22883">
    <property type="entry name" value="ZINC FINGER DHHC DOMAIN CONTAINING PROTEIN"/>
    <property type="match status" value="1"/>
</dbReference>
<feature type="transmembrane region" description="Helical" evidence="10">
    <location>
        <begin position="6"/>
        <end position="24"/>
    </location>
</feature>
<dbReference type="GO" id="GO:0019706">
    <property type="term" value="F:protein-cysteine S-palmitoyltransferase activity"/>
    <property type="evidence" value="ECO:0007669"/>
    <property type="project" value="UniProtKB-EC"/>
</dbReference>
<dbReference type="STRING" id="1036611.A0A1L9PAA2"/>
<dbReference type="GO" id="GO:0016020">
    <property type="term" value="C:membrane"/>
    <property type="evidence" value="ECO:0007669"/>
    <property type="project" value="UniProtKB-SubCell"/>
</dbReference>
<protein>
    <recommendedName>
        <fullName evidence="10">Palmitoyltransferase</fullName>
        <ecNumber evidence="10">2.3.1.225</ecNumber>
    </recommendedName>
</protein>
<keyword evidence="7" id="KW-0449">Lipoprotein</keyword>
<dbReference type="EC" id="2.3.1.225" evidence="10"/>
<dbReference type="PANTHER" id="PTHR22883:SF480">
    <property type="entry name" value="PALMITOYLTRANSFERASE SWF1"/>
    <property type="match status" value="1"/>
</dbReference>
<evidence type="ECO:0000256" key="3">
    <source>
        <dbReference type="ARBA" id="ARBA00022692"/>
    </source>
</evidence>
<evidence type="ECO:0000256" key="6">
    <source>
        <dbReference type="ARBA" id="ARBA00023139"/>
    </source>
</evidence>
<dbReference type="AlphaFoldDB" id="A0A1L9PAA2"/>
<dbReference type="GO" id="GO:0006612">
    <property type="term" value="P:protein targeting to membrane"/>
    <property type="evidence" value="ECO:0007669"/>
    <property type="project" value="TreeGrafter"/>
</dbReference>
<organism evidence="12 13">
    <name type="scientific">Aspergillus versicolor CBS 583.65</name>
    <dbReference type="NCBI Taxonomy" id="1036611"/>
    <lineage>
        <taxon>Eukaryota</taxon>
        <taxon>Fungi</taxon>
        <taxon>Dikarya</taxon>
        <taxon>Ascomycota</taxon>
        <taxon>Pezizomycotina</taxon>
        <taxon>Eurotiomycetes</taxon>
        <taxon>Eurotiomycetidae</taxon>
        <taxon>Eurotiales</taxon>
        <taxon>Aspergillaceae</taxon>
        <taxon>Aspergillus</taxon>
        <taxon>Aspergillus subgen. Nidulantes</taxon>
    </lineage>
</organism>
<dbReference type="OrthoDB" id="9909019at2759"/>
<comment type="subcellular location">
    <subcellularLocation>
        <location evidence="1">Membrane</location>
        <topology evidence="1">Multi-pass membrane protein</topology>
    </subcellularLocation>
</comment>
<comment type="catalytic activity">
    <reaction evidence="9 10">
        <text>L-cysteinyl-[protein] + hexadecanoyl-CoA = S-hexadecanoyl-L-cysteinyl-[protein] + CoA</text>
        <dbReference type="Rhea" id="RHEA:36683"/>
        <dbReference type="Rhea" id="RHEA-COMP:10131"/>
        <dbReference type="Rhea" id="RHEA-COMP:11032"/>
        <dbReference type="ChEBI" id="CHEBI:29950"/>
        <dbReference type="ChEBI" id="CHEBI:57287"/>
        <dbReference type="ChEBI" id="CHEBI:57379"/>
        <dbReference type="ChEBI" id="CHEBI:74151"/>
        <dbReference type="EC" id="2.3.1.225"/>
    </reaction>
</comment>
<keyword evidence="13" id="KW-1185">Reference proteome</keyword>